<accession>A0A261SL98</accession>
<keyword evidence="2" id="KW-0479">Metal-binding</keyword>
<dbReference type="GO" id="GO:0046872">
    <property type="term" value="F:metal ion binding"/>
    <property type="evidence" value="ECO:0007669"/>
    <property type="project" value="UniProtKB-KW"/>
</dbReference>
<evidence type="ECO:0000313" key="5">
    <source>
        <dbReference type="EMBL" id="OZI38198.1"/>
    </source>
</evidence>
<evidence type="ECO:0000313" key="6">
    <source>
        <dbReference type="Proteomes" id="UP000216020"/>
    </source>
</evidence>
<evidence type="ECO:0000256" key="3">
    <source>
        <dbReference type="ARBA" id="ARBA00023239"/>
    </source>
</evidence>
<dbReference type="OrthoDB" id="86160at2"/>
<evidence type="ECO:0000259" key="4">
    <source>
        <dbReference type="Pfam" id="PF03328"/>
    </source>
</evidence>
<dbReference type="Gene3D" id="3.20.20.60">
    <property type="entry name" value="Phosphoenolpyruvate-binding domains"/>
    <property type="match status" value="1"/>
</dbReference>
<reference evidence="6" key="1">
    <citation type="submission" date="2017-05" db="EMBL/GenBank/DDBJ databases">
        <title>Complete and WGS of Bordetella genogroups.</title>
        <authorList>
            <person name="Spilker T."/>
            <person name="Lipuma J."/>
        </authorList>
    </citation>
    <scope>NUCLEOTIDE SEQUENCE [LARGE SCALE GENOMIC DNA]</scope>
    <source>
        <strain evidence="6">AU16122</strain>
    </source>
</reference>
<dbReference type="PANTHER" id="PTHR30502:SF0">
    <property type="entry name" value="PHOSPHOENOLPYRUVATE CARBOXYLASE FAMILY PROTEIN"/>
    <property type="match status" value="1"/>
</dbReference>
<dbReference type="InterPro" id="IPR005000">
    <property type="entry name" value="Aldolase/citrate-lyase_domain"/>
</dbReference>
<dbReference type="InterPro" id="IPR050251">
    <property type="entry name" value="HpcH-HpaI_aldolase"/>
</dbReference>
<dbReference type="GO" id="GO:0016832">
    <property type="term" value="F:aldehyde-lyase activity"/>
    <property type="evidence" value="ECO:0007669"/>
    <property type="project" value="TreeGrafter"/>
</dbReference>
<comment type="similarity">
    <text evidence="1">Belongs to the HpcH/HpaI aldolase family.</text>
</comment>
<sequence length="265" mass="29314">MKQNPLYQIWKQGKPVFGTWATMVHHPRFMKLLAVTGLDFVLIEMEHSDFSISQVATMCLVAREAGLVPIVRPAGSDSHDYTRPLDAGAMGLLLPNIETPEQLEQILGYTKYGPRGQRILNMRGPHTDYVKLSSPLEQVAELNAQTATIAMMETQVGLDNLDRICAVPGLDAIMIGPDDLTQDLGVPGDMQHPRYQEAVEHVIATCTRHAVPWGFSCQDLAAAERWIARGIGWMPFSNDVNSLFNTFSQAASGLKRLADRQEQAS</sequence>
<dbReference type="Proteomes" id="UP000216020">
    <property type="component" value="Unassembled WGS sequence"/>
</dbReference>
<protein>
    <submittedName>
        <fullName evidence="5">Aldolase</fullName>
    </submittedName>
</protein>
<keyword evidence="3" id="KW-0456">Lyase</keyword>
<dbReference type="SUPFAM" id="SSF51621">
    <property type="entry name" value="Phosphoenolpyruvate/pyruvate domain"/>
    <property type="match status" value="1"/>
</dbReference>
<dbReference type="Pfam" id="PF03328">
    <property type="entry name" value="HpcH_HpaI"/>
    <property type="match status" value="1"/>
</dbReference>
<organism evidence="5 6">
    <name type="scientific">Bordetella genomosp. 10</name>
    <dbReference type="NCBI Taxonomy" id="1416804"/>
    <lineage>
        <taxon>Bacteria</taxon>
        <taxon>Pseudomonadati</taxon>
        <taxon>Pseudomonadota</taxon>
        <taxon>Betaproteobacteria</taxon>
        <taxon>Burkholderiales</taxon>
        <taxon>Alcaligenaceae</taxon>
        <taxon>Bordetella</taxon>
    </lineage>
</organism>
<feature type="domain" description="HpcH/HpaI aldolase/citrate lyase" evidence="4">
    <location>
        <begin position="26"/>
        <end position="211"/>
    </location>
</feature>
<dbReference type="RefSeq" id="WP_094852298.1">
    <property type="nucleotide sequence ID" value="NZ_NEVM01000001.1"/>
</dbReference>
<dbReference type="EMBL" id="NEVM01000001">
    <property type="protein sequence ID" value="OZI38198.1"/>
    <property type="molecule type" value="Genomic_DNA"/>
</dbReference>
<evidence type="ECO:0000256" key="1">
    <source>
        <dbReference type="ARBA" id="ARBA00005568"/>
    </source>
</evidence>
<dbReference type="InterPro" id="IPR015813">
    <property type="entry name" value="Pyrv/PenolPyrv_kinase-like_dom"/>
</dbReference>
<dbReference type="AlphaFoldDB" id="A0A261SL98"/>
<proteinExistence type="inferred from homology"/>
<evidence type="ECO:0000256" key="2">
    <source>
        <dbReference type="ARBA" id="ARBA00022723"/>
    </source>
</evidence>
<name>A0A261SL98_9BORD</name>
<keyword evidence="6" id="KW-1185">Reference proteome</keyword>
<gene>
    <name evidence="5" type="ORF">CAL29_07655</name>
</gene>
<comment type="caution">
    <text evidence="5">The sequence shown here is derived from an EMBL/GenBank/DDBJ whole genome shotgun (WGS) entry which is preliminary data.</text>
</comment>
<dbReference type="PANTHER" id="PTHR30502">
    <property type="entry name" value="2-KETO-3-DEOXY-L-RHAMNONATE ALDOLASE"/>
    <property type="match status" value="1"/>
</dbReference>
<dbReference type="GO" id="GO:0005737">
    <property type="term" value="C:cytoplasm"/>
    <property type="evidence" value="ECO:0007669"/>
    <property type="project" value="TreeGrafter"/>
</dbReference>
<dbReference type="InterPro" id="IPR040442">
    <property type="entry name" value="Pyrv_kinase-like_dom_sf"/>
</dbReference>